<dbReference type="EMBL" id="JACETL010000041">
    <property type="protein sequence ID" value="MBA4692793.1"/>
    <property type="molecule type" value="Genomic_DNA"/>
</dbReference>
<comment type="subcellular location">
    <subcellularLocation>
        <location evidence="11">Cytoplasm</location>
    </subcellularLocation>
</comment>
<protein>
    <recommendedName>
        <fullName evidence="3 11">Shikimate kinase</fullName>
        <shortName evidence="11">SK</shortName>
        <ecNumber evidence="3 11">2.7.1.71</ecNumber>
    </recommendedName>
</protein>
<dbReference type="Gene3D" id="3.40.50.300">
    <property type="entry name" value="P-loop containing nucleotide triphosphate hydrolases"/>
    <property type="match status" value="1"/>
</dbReference>
<comment type="pathway">
    <text evidence="1 11">Metabolic intermediate biosynthesis; chorismate biosynthesis; chorismate from D-erythrose 4-phosphate and phosphoenolpyruvate: step 5/7.</text>
</comment>
<evidence type="ECO:0000256" key="6">
    <source>
        <dbReference type="ARBA" id="ARBA00022741"/>
    </source>
</evidence>
<keyword evidence="4 11" id="KW-0028">Amino-acid biosynthesis</keyword>
<dbReference type="CDD" id="cd00464">
    <property type="entry name" value="SK"/>
    <property type="match status" value="1"/>
</dbReference>
<comment type="subunit">
    <text evidence="11">Monomer.</text>
</comment>
<dbReference type="GO" id="GO:0000287">
    <property type="term" value="F:magnesium ion binding"/>
    <property type="evidence" value="ECO:0007669"/>
    <property type="project" value="UniProtKB-UniRule"/>
</dbReference>
<evidence type="ECO:0000256" key="3">
    <source>
        <dbReference type="ARBA" id="ARBA00012154"/>
    </source>
</evidence>
<dbReference type="SUPFAM" id="SSF52540">
    <property type="entry name" value="P-loop containing nucleoside triphosphate hydrolases"/>
    <property type="match status" value="1"/>
</dbReference>
<gene>
    <name evidence="11 12" type="primary">aroK</name>
    <name evidence="12" type="ORF">H2072_03510</name>
</gene>
<evidence type="ECO:0000256" key="2">
    <source>
        <dbReference type="ARBA" id="ARBA00006997"/>
    </source>
</evidence>
<keyword evidence="11" id="KW-0479">Metal-binding</keyword>
<dbReference type="GO" id="GO:0008652">
    <property type="term" value="P:amino acid biosynthetic process"/>
    <property type="evidence" value="ECO:0007669"/>
    <property type="project" value="UniProtKB-KW"/>
</dbReference>
<organism evidence="12 13">
    <name type="scientific">SAR86 cluster bacterium</name>
    <dbReference type="NCBI Taxonomy" id="2030880"/>
    <lineage>
        <taxon>Bacteria</taxon>
        <taxon>Pseudomonadati</taxon>
        <taxon>Pseudomonadota</taxon>
        <taxon>Gammaproteobacteria</taxon>
        <taxon>SAR86 cluster</taxon>
    </lineage>
</organism>
<evidence type="ECO:0000256" key="10">
    <source>
        <dbReference type="ARBA" id="ARBA00048567"/>
    </source>
</evidence>
<dbReference type="Proteomes" id="UP000551848">
    <property type="component" value="Unassembled WGS sequence"/>
</dbReference>
<dbReference type="PANTHER" id="PTHR21087">
    <property type="entry name" value="SHIKIMATE KINASE"/>
    <property type="match status" value="1"/>
</dbReference>
<feature type="binding site" evidence="11">
    <location>
        <position position="14"/>
    </location>
    <ligand>
        <name>Mg(2+)</name>
        <dbReference type="ChEBI" id="CHEBI:18420"/>
    </ligand>
</feature>
<feature type="binding site" evidence="11">
    <location>
        <position position="78"/>
    </location>
    <ligand>
        <name>substrate</name>
    </ligand>
</feature>
<name>A0A838Y667_9GAMM</name>
<keyword evidence="11" id="KW-0963">Cytoplasm</keyword>
<dbReference type="EC" id="2.7.1.71" evidence="3 11"/>
<dbReference type="NCBIfam" id="NF003456">
    <property type="entry name" value="PRK05057.1"/>
    <property type="match status" value="1"/>
</dbReference>
<keyword evidence="7 11" id="KW-0418">Kinase</keyword>
<keyword evidence="6 11" id="KW-0547">Nucleotide-binding</keyword>
<dbReference type="PRINTS" id="PR01100">
    <property type="entry name" value="SHIKIMTKNASE"/>
</dbReference>
<dbReference type="GO" id="GO:0009073">
    <property type="term" value="P:aromatic amino acid family biosynthetic process"/>
    <property type="evidence" value="ECO:0007669"/>
    <property type="project" value="UniProtKB-KW"/>
</dbReference>
<keyword evidence="9 11" id="KW-0057">Aromatic amino acid biosynthesis</keyword>
<comment type="function">
    <text evidence="11">Catalyzes the specific phosphorylation of the 3-hydroxyl group of shikimic acid using ATP as a cosubstrate.</text>
</comment>
<dbReference type="PROSITE" id="PS01128">
    <property type="entry name" value="SHIKIMATE_KINASE"/>
    <property type="match status" value="1"/>
</dbReference>
<dbReference type="PANTHER" id="PTHR21087:SF16">
    <property type="entry name" value="SHIKIMATE KINASE 1, CHLOROPLASTIC"/>
    <property type="match status" value="1"/>
</dbReference>
<evidence type="ECO:0000256" key="8">
    <source>
        <dbReference type="ARBA" id="ARBA00022840"/>
    </source>
</evidence>
<keyword evidence="11" id="KW-0460">Magnesium</keyword>
<dbReference type="InterPro" id="IPR031322">
    <property type="entry name" value="Shikimate/glucono_kinase"/>
</dbReference>
<evidence type="ECO:0000313" key="12">
    <source>
        <dbReference type="EMBL" id="MBA4692793.1"/>
    </source>
</evidence>
<dbReference type="InterPro" id="IPR000623">
    <property type="entry name" value="Shikimate_kinase/TSH1"/>
</dbReference>
<dbReference type="HAMAP" id="MF_00109">
    <property type="entry name" value="Shikimate_kinase"/>
    <property type="match status" value="1"/>
</dbReference>
<feature type="binding site" evidence="11">
    <location>
        <position position="32"/>
    </location>
    <ligand>
        <name>substrate</name>
    </ligand>
</feature>
<evidence type="ECO:0000256" key="1">
    <source>
        <dbReference type="ARBA" id="ARBA00004842"/>
    </source>
</evidence>
<evidence type="ECO:0000256" key="5">
    <source>
        <dbReference type="ARBA" id="ARBA00022679"/>
    </source>
</evidence>
<feature type="binding site" evidence="11">
    <location>
        <begin position="10"/>
        <end position="15"/>
    </location>
    <ligand>
        <name>ATP</name>
        <dbReference type="ChEBI" id="CHEBI:30616"/>
    </ligand>
</feature>
<evidence type="ECO:0000313" key="13">
    <source>
        <dbReference type="Proteomes" id="UP000551848"/>
    </source>
</evidence>
<dbReference type="GO" id="GO:0005524">
    <property type="term" value="F:ATP binding"/>
    <property type="evidence" value="ECO:0007669"/>
    <property type="project" value="UniProtKB-UniRule"/>
</dbReference>
<evidence type="ECO:0000256" key="7">
    <source>
        <dbReference type="ARBA" id="ARBA00022777"/>
    </source>
</evidence>
<feature type="binding site" evidence="11">
    <location>
        <position position="56"/>
    </location>
    <ligand>
        <name>substrate</name>
    </ligand>
</feature>
<dbReference type="GO" id="GO:0005829">
    <property type="term" value="C:cytosol"/>
    <property type="evidence" value="ECO:0007669"/>
    <property type="project" value="TreeGrafter"/>
</dbReference>
<comment type="cofactor">
    <cofactor evidence="11">
        <name>Mg(2+)</name>
        <dbReference type="ChEBI" id="CHEBI:18420"/>
    </cofactor>
    <text evidence="11">Binds 1 Mg(2+) ion per subunit.</text>
</comment>
<feature type="binding site" evidence="11">
    <location>
        <position position="116"/>
    </location>
    <ligand>
        <name>ATP</name>
        <dbReference type="ChEBI" id="CHEBI:30616"/>
    </ligand>
</feature>
<feature type="binding site" evidence="11">
    <location>
        <position position="135"/>
    </location>
    <ligand>
        <name>substrate</name>
    </ligand>
</feature>
<comment type="similarity">
    <text evidence="2 11">Belongs to the shikimate kinase family.</text>
</comment>
<reference evidence="12 13" key="1">
    <citation type="submission" date="2020-06" db="EMBL/GenBank/DDBJ databases">
        <title>Dysbiosis in marine aquaculture revealed through microbiome analysis: reverse ecology for environmental sustainability.</title>
        <authorList>
            <person name="Haro-Moreno J.M."/>
            <person name="Coutinho F.H."/>
            <person name="Zaragoza-Solas A."/>
            <person name="Picazo A."/>
            <person name="Almagro-Moreno S."/>
            <person name="Lopez-Perez M."/>
        </authorList>
    </citation>
    <scope>NUCLEOTIDE SEQUENCE [LARGE SCALE GENOMIC DNA]</scope>
    <source>
        <strain evidence="12">MCMED-G41</strain>
    </source>
</reference>
<dbReference type="GO" id="GO:0009423">
    <property type="term" value="P:chorismate biosynthetic process"/>
    <property type="evidence" value="ECO:0007669"/>
    <property type="project" value="UniProtKB-UniRule"/>
</dbReference>
<evidence type="ECO:0000256" key="11">
    <source>
        <dbReference type="HAMAP-Rule" id="MF_00109"/>
    </source>
</evidence>
<sequence length="169" mass="18956">MNIFIVGPMGSGKTTVGKIVAGELFLDFHDTDTTIENNTGVSIDWIFDIEGEDGFRKRETSVLKNLVALNSIVLATGGGIIIEEHNRELLASRGTVFYLHTPLETQIERTSKDKDRPLLKDQDPRKILKQLQEDRQTQYEEVADHIIDTENKSGSEVANEIVKLVKNYG</sequence>
<dbReference type="InterPro" id="IPR023000">
    <property type="entry name" value="Shikimate_kinase_CS"/>
</dbReference>
<dbReference type="InterPro" id="IPR027417">
    <property type="entry name" value="P-loop_NTPase"/>
</dbReference>
<comment type="caution">
    <text evidence="12">The sequence shown here is derived from an EMBL/GenBank/DDBJ whole genome shotgun (WGS) entry which is preliminary data.</text>
</comment>
<evidence type="ECO:0000256" key="9">
    <source>
        <dbReference type="ARBA" id="ARBA00023141"/>
    </source>
</evidence>
<keyword evidence="8 11" id="KW-0067">ATP-binding</keyword>
<comment type="caution">
    <text evidence="11">Lacks conserved residue(s) required for the propagation of feature annotation.</text>
</comment>
<keyword evidence="5 11" id="KW-0808">Transferase</keyword>
<dbReference type="Pfam" id="PF01202">
    <property type="entry name" value="SKI"/>
    <property type="match status" value="1"/>
</dbReference>
<proteinExistence type="inferred from homology"/>
<dbReference type="AlphaFoldDB" id="A0A838Y667"/>
<evidence type="ECO:0000256" key="4">
    <source>
        <dbReference type="ARBA" id="ARBA00022605"/>
    </source>
</evidence>
<accession>A0A838Y667</accession>
<comment type="catalytic activity">
    <reaction evidence="10 11">
        <text>shikimate + ATP = 3-phosphoshikimate + ADP + H(+)</text>
        <dbReference type="Rhea" id="RHEA:13121"/>
        <dbReference type="ChEBI" id="CHEBI:15378"/>
        <dbReference type="ChEBI" id="CHEBI:30616"/>
        <dbReference type="ChEBI" id="CHEBI:36208"/>
        <dbReference type="ChEBI" id="CHEBI:145989"/>
        <dbReference type="ChEBI" id="CHEBI:456216"/>
        <dbReference type="EC" id="2.7.1.71"/>
    </reaction>
</comment>
<dbReference type="GO" id="GO:0004765">
    <property type="term" value="F:shikimate kinase activity"/>
    <property type="evidence" value="ECO:0007669"/>
    <property type="project" value="UniProtKB-UniRule"/>
</dbReference>
<dbReference type="UniPathway" id="UPA00053">
    <property type="reaction ID" value="UER00088"/>
</dbReference>